<evidence type="ECO:0000256" key="1">
    <source>
        <dbReference type="SAM" id="MobiDB-lite"/>
    </source>
</evidence>
<feature type="compositionally biased region" description="Low complexity" evidence="1">
    <location>
        <begin position="12"/>
        <end position="40"/>
    </location>
</feature>
<reference evidence="2" key="1">
    <citation type="journal article" date="2023" name="Mol. Phylogenet. Evol.">
        <title>Genome-scale phylogeny and comparative genomics of the fungal order Sordariales.</title>
        <authorList>
            <person name="Hensen N."/>
            <person name="Bonometti L."/>
            <person name="Westerberg I."/>
            <person name="Brannstrom I.O."/>
            <person name="Guillou S."/>
            <person name="Cros-Aarteil S."/>
            <person name="Calhoun S."/>
            <person name="Haridas S."/>
            <person name="Kuo A."/>
            <person name="Mondo S."/>
            <person name="Pangilinan J."/>
            <person name="Riley R."/>
            <person name="LaButti K."/>
            <person name="Andreopoulos B."/>
            <person name="Lipzen A."/>
            <person name="Chen C."/>
            <person name="Yan M."/>
            <person name="Daum C."/>
            <person name="Ng V."/>
            <person name="Clum A."/>
            <person name="Steindorff A."/>
            <person name="Ohm R.A."/>
            <person name="Martin F."/>
            <person name="Silar P."/>
            <person name="Natvig D.O."/>
            <person name="Lalanne C."/>
            <person name="Gautier V."/>
            <person name="Ament-Velasquez S.L."/>
            <person name="Kruys A."/>
            <person name="Hutchinson M.I."/>
            <person name="Powell A.J."/>
            <person name="Barry K."/>
            <person name="Miller A.N."/>
            <person name="Grigoriev I.V."/>
            <person name="Debuchy R."/>
            <person name="Gladieux P."/>
            <person name="Hiltunen Thoren M."/>
            <person name="Johannesson H."/>
        </authorList>
    </citation>
    <scope>NUCLEOTIDE SEQUENCE</scope>
    <source>
        <strain evidence="2">CBS 314.62</strain>
    </source>
</reference>
<gene>
    <name evidence="2" type="ORF">B0T22DRAFT_489456</name>
</gene>
<feature type="region of interest" description="Disordered" evidence="1">
    <location>
        <begin position="1"/>
        <end position="90"/>
    </location>
</feature>
<protein>
    <submittedName>
        <fullName evidence="2">Uncharacterized protein</fullName>
    </submittedName>
</protein>
<feature type="non-terminal residue" evidence="2">
    <location>
        <position position="354"/>
    </location>
</feature>
<keyword evidence="3" id="KW-1185">Reference proteome</keyword>
<feature type="compositionally biased region" description="Low complexity" evidence="1">
    <location>
        <begin position="221"/>
        <end position="261"/>
    </location>
</feature>
<evidence type="ECO:0000313" key="2">
    <source>
        <dbReference type="EMBL" id="KAK3687594.1"/>
    </source>
</evidence>
<name>A0AAE0X7S7_9PEZI</name>
<feature type="compositionally biased region" description="Basic and acidic residues" evidence="1">
    <location>
        <begin position="285"/>
        <end position="299"/>
    </location>
</feature>
<feature type="compositionally biased region" description="Acidic residues" evidence="1">
    <location>
        <begin position="303"/>
        <end position="316"/>
    </location>
</feature>
<reference evidence="2" key="2">
    <citation type="submission" date="2023-06" db="EMBL/GenBank/DDBJ databases">
        <authorList>
            <consortium name="Lawrence Berkeley National Laboratory"/>
            <person name="Haridas S."/>
            <person name="Hensen N."/>
            <person name="Bonometti L."/>
            <person name="Westerberg I."/>
            <person name="Brannstrom I.O."/>
            <person name="Guillou S."/>
            <person name="Cros-Aarteil S."/>
            <person name="Calhoun S."/>
            <person name="Kuo A."/>
            <person name="Mondo S."/>
            <person name="Pangilinan J."/>
            <person name="Riley R."/>
            <person name="Labutti K."/>
            <person name="Andreopoulos B."/>
            <person name="Lipzen A."/>
            <person name="Chen C."/>
            <person name="Yanf M."/>
            <person name="Daum C."/>
            <person name="Ng V."/>
            <person name="Clum A."/>
            <person name="Steindorff A."/>
            <person name="Ohm R."/>
            <person name="Martin F."/>
            <person name="Silar P."/>
            <person name="Natvig D."/>
            <person name="Lalanne C."/>
            <person name="Gautier V."/>
            <person name="Ament-Velasquez S.L."/>
            <person name="Kruys A."/>
            <person name="Hutchinson M.I."/>
            <person name="Powell A.J."/>
            <person name="Barry K."/>
            <person name="Miller A.N."/>
            <person name="Grigoriev I.V."/>
            <person name="Debuchy R."/>
            <person name="Gladieux P."/>
            <person name="Thoren M.H."/>
            <person name="Johannesson H."/>
        </authorList>
    </citation>
    <scope>NUCLEOTIDE SEQUENCE</scope>
    <source>
        <strain evidence="2">CBS 314.62</strain>
    </source>
</reference>
<feature type="region of interest" description="Disordered" evidence="1">
    <location>
        <begin position="168"/>
        <end position="354"/>
    </location>
</feature>
<accession>A0AAE0X7S7</accession>
<dbReference type="AlphaFoldDB" id="A0AAE0X7S7"/>
<sequence>MPRQLPAGWHVRASSKQAAASPAPRSPASRSPAPSRRPTPTAQSTATPRAEPAKNTSSGTPRRSLGLSPSRSPSTSPPPGPLEERFMIEGADHDDRYRMVEDEFLAVAVQFTKHIHKAEYQRLKALAESQNADTIRDISRPVTGEMTADVKRRQTALGNAAKQRKALASVLGKRPAGNTSDSDDVGRPATSLQGLMKKKRPNPAPLTAVSSSARATVGLDAGPSRRVRPPSSSSASTTRLSRAAAAAAAAAAKGMRGRSSANGVPPLGRSMHRIPASNSDDEELIDLKREEILRIKQEPLTDSGDDDDDDDDDDLDNQVTWSPRYRHRQAPKKSKLSLPERSAQAKPPPKSDPR</sequence>
<proteinExistence type="predicted"/>
<feature type="compositionally biased region" description="Basic residues" evidence="1">
    <location>
        <begin position="324"/>
        <end position="335"/>
    </location>
</feature>
<comment type="caution">
    <text evidence="2">The sequence shown here is derived from an EMBL/GenBank/DDBJ whole genome shotgun (WGS) entry which is preliminary data.</text>
</comment>
<dbReference type="EMBL" id="JAULSO010000002">
    <property type="protein sequence ID" value="KAK3687594.1"/>
    <property type="molecule type" value="Genomic_DNA"/>
</dbReference>
<dbReference type="Proteomes" id="UP001270362">
    <property type="component" value="Unassembled WGS sequence"/>
</dbReference>
<evidence type="ECO:0000313" key="3">
    <source>
        <dbReference type="Proteomes" id="UP001270362"/>
    </source>
</evidence>
<feature type="compositionally biased region" description="Low complexity" evidence="1">
    <location>
        <begin position="60"/>
        <end position="74"/>
    </location>
</feature>
<organism evidence="2 3">
    <name type="scientific">Podospora appendiculata</name>
    <dbReference type="NCBI Taxonomy" id="314037"/>
    <lineage>
        <taxon>Eukaryota</taxon>
        <taxon>Fungi</taxon>
        <taxon>Dikarya</taxon>
        <taxon>Ascomycota</taxon>
        <taxon>Pezizomycotina</taxon>
        <taxon>Sordariomycetes</taxon>
        <taxon>Sordariomycetidae</taxon>
        <taxon>Sordariales</taxon>
        <taxon>Podosporaceae</taxon>
        <taxon>Podospora</taxon>
    </lineage>
</organism>